<evidence type="ECO:0000256" key="4">
    <source>
        <dbReference type="SAM" id="Phobius"/>
    </source>
</evidence>
<evidence type="ECO:0000256" key="3">
    <source>
        <dbReference type="ARBA" id="ARBA00023136"/>
    </source>
</evidence>
<reference evidence="5" key="1">
    <citation type="submission" date="2024-06" db="EMBL/GenBank/DDBJ databases">
        <authorList>
            <person name="Coelho C."/>
            <person name="Bento M."/>
            <person name="Garcia E."/>
            <person name="Camelo A."/>
            <person name="Brandao I."/>
            <person name="Espirito Santo C."/>
            <person name="Trovao J."/>
            <person name="Verissimo A."/>
            <person name="Costa J."/>
            <person name="Tiago I."/>
        </authorList>
    </citation>
    <scope>NUCLEOTIDE SEQUENCE</scope>
    <source>
        <strain evidence="5">KWT182</strain>
    </source>
</reference>
<accession>A0AAU7Q4E1</accession>
<dbReference type="InterPro" id="IPR011701">
    <property type="entry name" value="MFS"/>
</dbReference>
<dbReference type="AlphaFoldDB" id="A0AAU7Q4E1"/>
<organism evidence="5">
    <name type="scientific">Acerihabitans sp. KWT182</name>
    <dbReference type="NCBI Taxonomy" id="3157919"/>
    <lineage>
        <taxon>Bacteria</taxon>
        <taxon>Pseudomonadati</taxon>
        <taxon>Pseudomonadota</taxon>
        <taxon>Gammaproteobacteria</taxon>
        <taxon>Enterobacterales</taxon>
        <taxon>Pectobacteriaceae</taxon>
        <taxon>Acerihabitans</taxon>
    </lineage>
</organism>
<dbReference type="InterPro" id="IPR036259">
    <property type="entry name" value="MFS_trans_sf"/>
</dbReference>
<evidence type="ECO:0000256" key="2">
    <source>
        <dbReference type="ARBA" id="ARBA00022989"/>
    </source>
</evidence>
<evidence type="ECO:0000256" key="1">
    <source>
        <dbReference type="ARBA" id="ARBA00022692"/>
    </source>
</evidence>
<feature type="transmembrane region" description="Helical" evidence="4">
    <location>
        <begin position="46"/>
        <end position="64"/>
    </location>
</feature>
<keyword evidence="1 4" id="KW-0812">Transmembrane</keyword>
<keyword evidence="3 4" id="KW-0472">Membrane</keyword>
<feature type="transmembrane region" description="Helical" evidence="4">
    <location>
        <begin position="108"/>
        <end position="128"/>
    </location>
</feature>
<keyword evidence="2 4" id="KW-1133">Transmembrane helix</keyword>
<evidence type="ECO:0000313" key="5">
    <source>
        <dbReference type="EMBL" id="XBS67909.1"/>
    </source>
</evidence>
<sequence>MLDKIGLPKNLLWGYIGLTLFMVGDGVEQAWLSLYLVEKGLHVSDASFLMTFYGVTVTLAAWLSGVLVQTLGPRKIMLAGLLAFVLGSLGFIGLGMPTLNMHIMLPFYAIRGFGYPLFAYSFLIWINYSSPLKNVPRR</sequence>
<dbReference type="SUPFAM" id="SSF103473">
    <property type="entry name" value="MFS general substrate transporter"/>
    <property type="match status" value="1"/>
</dbReference>
<name>A0AAU7Q4E1_9GAMM</name>
<dbReference type="EMBL" id="CP157947">
    <property type="protein sequence ID" value="XBS67909.1"/>
    <property type="molecule type" value="Genomic_DNA"/>
</dbReference>
<dbReference type="Gene3D" id="1.20.1250.20">
    <property type="entry name" value="MFS general substrate transporter like domains"/>
    <property type="match status" value="1"/>
</dbReference>
<feature type="transmembrane region" description="Helical" evidence="4">
    <location>
        <begin position="12"/>
        <end position="34"/>
    </location>
</feature>
<dbReference type="Pfam" id="PF07690">
    <property type="entry name" value="MFS_1"/>
    <property type="match status" value="1"/>
</dbReference>
<gene>
    <name evidence="5" type="ORF">ABK905_13390</name>
</gene>
<feature type="transmembrane region" description="Helical" evidence="4">
    <location>
        <begin position="76"/>
        <end position="96"/>
    </location>
</feature>
<dbReference type="GO" id="GO:0022857">
    <property type="term" value="F:transmembrane transporter activity"/>
    <property type="evidence" value="ECO:0007669"/>
    <property type="project" value="InterPro"/>
</dbReference>
<protein>
    <submittedName>
        <fullName evidence="5">MFS transporter</fullName>
    </submittedName>
</protein>
<proteinExistence type="predicted"/>